<dbReference type="InterPro" id="IPR051453">
    <property type="entry name" value="MBL_Glyoxalase_II"/>
</dbReference>
<dbReference type="AlphaFoldDB" id="W6RWV7"/>
<reference evidence="6 7" key="1">
    <citation type="submission" date="2013-11" db="EMBL/GenBank/DDBJ databases">
        <title>Complete genome sequence of Clostridum sp. M2/40.</title>
        <authorList>
            <person name="Wibberg D."/>
            <person name="Puehler A."/>
            <person name="Schlueter A."/>
        </authorList>
    </citation>
    <scope>NUCLEOTIDE SEQUENCE [LARGE SCALE GENOMIC DNA]</scope>
    <source>
        <strain evidence="7">M2/40</strain>
    </source>
</reference>
<dbReference type="InterPro" id="IPR036866">
    <property type="entry name" value="RibonucZ/Hydroxyglut_hydro"/>
</dbReference>
<dbReference type="RefSeq" id="WP_044038906.1">
    <property type="nucleotide sequence ID" value="NZ_HG917868.1"/>
</dbReference>
<evidence type="ECO:0000256" key="2">
    <source>
        <dbReference type="ARBA" id="ARBA00022723"/>
    </source>
</evidence>
<keyword evidence="3 6" id="KW-0378">Hydrolase</keyword>
<protein>
    <submittedName>
        <fullName evidence="6">Metallo-beta-lactamase family protein</fullName>
        <ecNumber evidence="6">3.1.2.6</ecNumber>
    </submittedName>
</protein>
<dbReference type="EMBL" id="HG917868">
    <property type="protein sequence ID" value="CDM69161.1"/>
    <property type="molecule type" value="Genomic_DNA"/>
</dbReference>
<dbReference type="CDD" id="cd06262">
    <property type="entry name" value="metallo-hydrolase-like_MBL-fold"/>
    <property type="match status" value="1"/>
</dbReference>
<dbReference type="STRING" id="1216932.CM240_2003"/>
<dbReference type="GO" id="GO:0004416">
    <property type="term" value="F:hydroxyacylglutathione hydrolase activity"/>
    <property type="evidence" value="ECO:0007669"/>
    <property type="project" value="UniProtKB-EC"/>
</dbReference>
<feature type="domain" description="Metallo-beta-lactamase" evidence="5">
    <location>
        <begin position="12"/>
        <end position="185"/>
    </location>
</feature>
<keyword evidence="4" id="KW-0862">Zinc</keyword>
<gene>
    <name evidence="6" type="ORF">CM240_2003</name>
</gene>
<evidence type="ECO:0000256" key="1">
    <source>
        <dbReference type="ARBA" id="ARBA00001947"/>
    </source>
</evidence>
<evidence type="ECO:0000256" key="4">
    <source>
        <dbReference type="ARBA" id="ARBA00022833"/>
    </source>
</evidence>
<dbReference type="HOGENOM" id="CLU_030571_5_4_9"/>
<dbReference type="Proteomes" id="UP000019426">
    <property type="component" value="Chromosome M2/40_rep1"/>
</dbReference>
<dbReference type="PANTHER" id="PTHR46233">
    <property type="entry name" value="HYDROXYACYLGLUTATHIONE HYDROLASE GLOC"/>
    <property type="match status" value="1"/>
</dbReference>
<dbReference type="PATRIC" id="fig|1216932.3.peg.2003"/>
<dbReference type="SMART" id="SM00849">
    <property type="entry name" value="Lactamase_B"/>
    <property type="match status" value="1"/>
</dbReference>
<comment type="cofactor">
    <cofactor evidence="1">
        <name>Zn(2+)</name>
        <dbReference type="ChEBI" id="CHEBI:29105"/>
    </cofactor>
</comment>
<evidence type="ECO:0000313" key="6">
    <source>
        <dbReference type="EMBL" id="CDM69161.1"/>
    </source>
</evidence>
<accession>W6RWV7</accession>
<dbReference type="GO" id="GO:0046872">
    <property type="term" value="F:metal ion binding"/>
    <property type="evidence" value="ECO:0007669"/>
    <property type="project" value="UniProtKB-KW"/>
</dbReference>
<evidence type="ECO:0000313" key="7">
    <source>
        <dbReference type="Proteomes" id="UP000019426"/>
    </source>
</evidence>
<evidence type="ECO:0000256" key="3">
    <source>
        <dbReference type="ARBA" id="ARBA00022801"/>
    </source>
</evidence>
<evidence type="ECO:0000259" key="5">
    <source>
        <dbReference type="SMART" id="SM00849"/>
    </source>
</evidence>
<proteinExistence type="predicted"/>
<dbReference type="SUPFAM" id="SSF56281">
    <property type="entry name" value="Metallo-hydrolase/oxidoreductase"/>
    <property type="match status" value="1"/>
</dbReference>
<dbReference type="OrthoDB" id="9802248at2"/>
<keyword evidence="7" id="KW-1185">Reference proteome</keyword>
<organism evidence="6 7">
    <name type="scientific">Clostridium bornimense</name>
    <dbReference type="NCBI Taxonomy" id="1216932"/>
    <lineage>
        <taxon>Bacteria</taxon>
        <taxon>Bacillati</taxon>
        <taxon>Bacillota</taxon>
        <taxon>Clostridia</taxon>
        <taxon>Eubacteriales</taxon>
        <taxon>Clostridiaceae</taxon>
        <taxon>Clostridium</taxon>
    </lineage>
</organism>
<dbReference type="PANTHER" id="PTHR46233:SF3">
    <property type="entry name" value="HYDROXYACYLGLUTATHIONE HYDROLASE GLOC"/>
    <property type="match status" value="1"/>
</dbReference>
<dbReference type="Gene3D" id="3.60.15.10">
    <property type="entry name" value="Ribonuclease Z/Hydroxyacylglutathione hydrolase-like"/>
    <property type="match status" value="1"/>
</dbReference>
<sequence>MEIKFSALGAYQTNCYVVYDSESLNGIIIDPGESAEGVNKLLKDTNVKLKGILLTHGHVDHSASVNYLISLFPEVDVYISSIDNKRMENRDFIFGEAPMGDNVVHVKENDELVFDSLKFRVIETPGHSDGSVCYLIDNVLFSGDTIFKGSYGRFDLPGGDGRVLMKSITEKLLKLDGKTLVYPGHGPSTTIEKEKIHYSYNY</sequence>
<dbReference type="InterPro" id="IPR001279">
    <property type="entry name" value="Metallo-B-lactamas"/>
</dbReference>
<keyword evidence="2" id="KW-0479">Metal-binding</keyword>
<dbReference type="EC" id="3.1.2.6" evidence="6"/>
<dbReference type="KEGG" id="clt:CM240_2003"/>
<dbReference type="eggNOG" id="COG0491">
    <property type="taxonomic scope" value="Bacteria"/>
</dbReference>
<name>W6RWV7_9CLOT</name>
<dbReference type="Pfam" id="PF00753">
    <property type="entry name" value="Lactamase_B"/>
    <property type="match status" value="1"/>
</dbReference>